<evidence type="ECO:0000313" key="2">
    <source>
        <dbReference type="EMBL" id="HGE99774.1"/>
    </source>
</evidence>
<evidence type="ECO:0008006" key="3">
    <source>
        <dbReference type="Google" id="ProtNLM"/>
    </source>
</evidence>
<sequence>MARVKNFFLSLLLLSSFLFAQELLTNGDFEQPLEVGWTVDTSGGYITINRDPNLQPDPDYEALVYKLYTGYASIYQIVDLPNLSYDFSFYARFRKKEGSSTCWPVSAVIIAYLDAGNNLLGETRVYYPSPYCNWQAGPTLHLVLVTDTLWNYYYFNIRDDIVHNLPGVDTAQVRKAKVSLYAYNSGG</sequence>
<comment type="caution">
    <text evidence="2">The sequence shown here is derived from an EMBL/GenBank/DDBJ whole genome shotgun (WGS) entry which is preliminary data.</text>
</comment>
<dbReference type="AlphaFoldDB" id="A0A7C3YTJ1"/>
<protein>
    <recommendedName>
        <fullName evidence="3">CBM-cenC domain-containing protein</fullName>
    </recommendedName>
</protein>
<feature type="signal peptide" evidence="1">
    <location>
        <begin position="1"/>
        <end position="20"/>
    </location>
</feature>
<dbReference type="EMBL" id="DTMQ01000042">
    <property type="protein sequence ID" value="HGE99774.1"/>
    <property type="molecule type" value="Genomic_DNA"/>
</dbReference>
<accession>A0A7C3YTJ1</accession>
<gene>
    <name evidence="2" type="ORF">ENX07_06895</name>
</gene>
<dbReference type="Gene3D" id="2.60.120.260">
    <property type="entry name" value="Galactose-binding domain-like"/>
    <property type="match status" value="1"/>
</dbReference>
<name>A0A7C3YTJ1_UNCW3</name>
<proteinExistence type="predicted"/>
<organism evidence="2">
    <name type="scientific">candidate division WOR-3 bacterium</name>
    <dbReference type="NCBI Taxonomy" id="2052148"/>
    <lineage>
        <taxon>Bacteria</taxon>
        <taxon>Bacteria division WOR-3</taxon>
    </lineage>
</organism>
<evidence type="ECO:0000256" key="1">
    <source>
        <dbReference type="SAM" id="SignalP"/>
    </source>
</evidence>
<keyword evidence="1" id="KW-0732">Signal</keyword>
<reference evidence="2" key="1">
    <citation type="journal article" date="2020" name="mSystems">
        <title>Genome- and Community-Level Interaction Insights into Carbon Utilization and Element Cycling Functions of Hydrothermarchaeota in Hydrothermal Sediment.</title>
        <authorList>
            <person name="Zhou Z."/>
            <person name="Liu Y."/>
            <person name="Xu W."/>
            <person name="Pan J."/>
            <person name="Luo Z.H."/>
            <person name="Li M."/>
        </authorList>
    </citation>
    <scope>NUCLEOTIDE SEQUENCE [LARGE SCALE GENOMIC DNA]</scope>
    <source>
        <strain evidence="2">SpSt-906</strain>
    </source>
</reference>
<feature type="chain" id="PRO_5028124210" description="CBM-cenC domain-containing protein" evidence="1">
    <location>
        <begin position="21"/>
        <end position="187"/>
    </location>
</feature>